<protein>
    <submittedName>
        <fullName evidence="1">Uncharacterized protein</fullName>
    </submittedName>
</protein>
<organism evidence="1">
    <name type="scientific">Anguilla anguilla</name>
    <name type="common">European freshwater eel</name>
    <name type="synonym">Muraena anguilla</name>
    <dbReference type="NCBI Taxonomy" id="7936"/>
    <lineage>
        <taxon>Eukaryota</taxon>
        <taxon>Metazoa</taxon>
        <taxon>Chordata</taxon>
        <taxon>Craniata</taxon>
        <taxon>Vertebrata</taxon>
        <taxon>Euteleostomi</taxon>
        <taxon>Actinopterygii</taxon>
        <taxon>Neopterygii</taxon>
        <taxon>Teleostei</taxon>
        <taxon>Anguilliformes</taxon>
        <taxon>Anguillidae</taxon>
        <taxon>Anguilla</taxon>
    </lineage>
</organism>
<accession>A0A0E9VFK8</accession>
<dbReference type="EMBL" id="GBXM01031715">
    <property type="protein sequence ID" value="JAH76862.1"/>
    <property type="molecule type" value="Transcribed_RNA"/>
</dbReference>
<proteinExistence type="predicted"/>
<evidence type="ECO:0000313" key="1">
    <source>
        <dbReference type="EMBL" id="JAH76862.1"/>
    </source>
</evidence>
<reference evidence="1" key="2">
    <citation type="journal article" date="2015" name="Fish Shellfish Immunol.">
        <title>Early steps in the European eel (Anguilla anguilla)-Vibrio vulnificus interaction in the gills: Role of the RtxA13 toxin.</title>
        <authorList>
            <person name="Callol A."/>
            <person name="Pajuelo D."/>
            <person name="Ebbesson L."/>
            <person name="Teles M."/>
            <person name="MacKenzie S."/>
            <person name="Amaro C."/>
        </authorList>
    </citation>
    <scope>NUCLEOTIDE SEQUENCE</scope>
</reference>
<sequence>MIHLFPLLF</sequence>
<name>A0A0E9VFK8_ANGAN</name>
<reference evidence="1" key="1">
    <citation type="submission" date="2014-11" db="EMBL/GenBank/DDBJ databases">
        <authorList>
            <person name="Amaro Gonzalez C."/>
        </authorList>
    </citation>
    <scope>NUCLEOTIDE SEQUENCE</scope>
</reference>